<sequence>MGQCLSGAVGDTDAAGPGYSYQPPVNESGIPPELEMLERSPAGIKDCDATSDNYAVVHYKDAVKDIFNHTNNLRIAFDTIIDDYCKNKPTTNDLMKFDATGNDLISEFYKFFRFSVFKVDEFVQIRKDIAVNALHEARRFKAEVDQQIKLPHPNFNECRNLGLHLYVLVDELYDHFFKTFAFPPPDRRASLISFAQKANKARGGGT</sequence>
<reference evidence="2" key="1">
    <citation type="submission" date="2011-07" db="EMBL/GenBank/DDBJ databases">
        <authorList>
            <consortium name="Caenorhabditis brenneri Sequencing and Analysis Consortium"/>
            <person name="Wilson R.K."/>
        </authorList>
    </citation>
    <scope>NUCLEOTIDE SEQUENCE [LARGE SCALE GENOMIC DNA]</scope>
    <source>
        <strain evidence="2">PB2801</strain>
    </source>
</reference>
<evidence type="ECO:0000313" key="2">
    <source>
        <dbReference type="Proteomes" id="UP000008068"/>
    </source>
</evidence>
<gene>
    <name evidence="1" type="ORF">CAEBREN_19573</name>
</gene>
<keyword evidence="2" id="KW-1185">Reference proteome</keyword>
<dbReference type="Proteomes" id="UP000008068">
    <property type="component" value="Unassembled WGS sequence"/>
</dbReference>
<protein>
    <submittedName>
        <fullName evidence="1">Uncharacterized protein</fullName>
    </submittedName>
</protein>
<dbReference type="InParanoid" id="G0N6G4"/>
<organism evidence="2">
    <name type="scientific">Caenorhabditis brenneri</name>
    <name type="common">Nematode worm</name>
    <dbReference type="NCBI Taxonomy" id="135651"/>
    <lineage>
        <taxon>Eukaryota</taxon>
        <taxon>Metazoa</taxon>
        <taxon>Ecdysozoa</taxon>
        <taxon>Nematoda</taxon>
        <taxon>Chromadorea</taxon>
        <taxon>Rhabditida</taxon>
        <taxon>Rhabditina</taxon>
        <taxon>Rhabditomorpha</taxon>
        <taxon>Rhabditoidea</taxon>
        <taxon>Rhabditidae</taxon>
        <taxon>Peloderinae</taxon>
        <taxon>Caenorhabditis</taxon>
    </lineage>
</organism>
<proteinExistence type="predicted"/>
<dbReference type="AlphaFoldDB" id="G0N6G4"/>
<dbReference type="FunCoup" id="G0N6G4">
    <property type="interactions" value="1049"/>
</dbReference>
<accession>G0N6G4</accession>
<dbReference type="HOGENOM" id="CLU_1349963_0_0_1"/>
<name>G0N6G4_CAEBE</name>
<dbReference type="EMBL" id="GL379844">
    <property type="protein sequence ID" value="EGT53837.1"/>
    <property type="molecule type" value="Genomic_DNA"/>
</dbReference>
<evidence type="ECO:0000313" key="1">
    <source>
        <dbReference type="EMBL" id="EGT53837.1"/>
    </source>
</evidence>